<dbReference type="GeneID" id="91005410"/>
<dbReference type="SUPFAM" id="SSF56925">
    <property type="entry name" value="OMPA-like"/>
    <property type="match status" value="1"/>
</dbReference>
<proteinExistence type="predicted"/>
<evidence type="ECO:0000313" key="4">
    <source>
        <dbReference type="EMBL" id="PTW47328.1"/>
    </source>
</evidence>
<evidence type="ECO:0000259" key="3">
    <source>
        <dbReference type="Pfam" id="PF13505"/>
    </source>
</evidence>
<sequence>MTRFVFASLIALGAAASLSSVAQAQDEPARGIYAVARAGASVNSEQKFDVDSLPSQFDDKTKYKTGLTGEIGGGYDFGMFRVEQTIGYNGNSLNLKDLGTDNLPASGRTRSYNVSVSGYVDIPLHAVFVPYLGGGIGASRVDANLSRTGANGLSSSYAGKDWGMTWHGDAGIGINVAPKTTIEVGGRYSQTSKLAFDGQDAGAATRYEPKPRTLSGTIGVRHIF</sequence>
<dbReference type="EMBL" id="QAYE01000003">
    <property type="protein sequence ID" value="PTW47328.1"/>
    <property type="molecule type" value="Genomic_DNA"/>
</dbReference>
<name>A0A2T5U788_9SPHN</name>
<feature type="chain" id="PRO_5015493343" evidence="2">
    <location>
        <begin position="25"/>
        <end position="224"/>
    </location>
</feature>
<evidence type="ECO:0000256" key="1">
    <source>
        <dbReference type="ARBA" id="ARBA00022729"/>
    </source>
</evidence>
<evidence type="ECO:0000313" key="5">
    <source>
        <dbReference type="Proteomes" id="UP000244013"/>
    </source>
</evidence>
<keyword evidence="1 2" id="KW-0732">Signal</keyword>
<evidence type="ECO:0000256" key="2">
    <source>
        <dbReference type="SAM" id="SignalP"/>
    </source>
</evidence>
<dbReference type="AlphaFoldDB" id="A0A2T5U788"/>
<dbReference type="Pfam" id="PF13505">
    <property type="entry name" value="OMP_b-brl"/>
    <property type="match status" value="1"/>
</dbReference>
<protein>
    <submittedName>
        <fullName evidence="4">Opacity protein-like surface antigen</fullName>
    </submittedName>
</protein>
<dbReference type="Gene3D" id="2.40.160.20">
    <property type="match status" value="1"/>
</dbReference>
<dbReference type="InterPro" id="IPR027385">
    <property type="entry name" value="Beta-barrel_OMP"/>
</dbReference>
<organism evidence="4 5">
    <name type="scientific">Sphingomonas faeni</name>
    <dbReference type="NCBI Taxonomy" id="185950"/>
    <lineage>
        <taxon>Bacteria</taxon>
        <taxon>Pseudomonadati</taxon>
        <taxon>Pseudomonadota</taxon>
        <taxon>Alphaproteobacteria</taxon>
        <taxon>Sphingomonadales</taxon>
        <taxon>Sphingomonadaceae</taxon>
        <taxon>Sphingomonas</taxon>
    </lineage>
</organism>
<feature type="domain" description="Outer membrane protein beta-barrel" evidence="3">
    <location>
        <begin position="14"/>
        <end position="197"/>
    </location>
</feature>
<dbReference type="Proteomes" id="UP000244013">
    <property type="component" value="Unassembled WGS sequence"/>
</dbReference>
<comment type="caution">
    <text evidence="4">The sequence shown here is derived from an EMBL/GenBank/DDBJ whole genome shotgun (WGS) entry which is preliminary data.</text>
</comment>
<dbReference type="InterPro" id="IPR011250">
    <property type="entry name" value="OMP/PagP_B-barrel"/>
</dbReference>
<dbReference type="RefSeq" id="WP_167397680.1">
    <property type="nucleotide sequence ID" value="NZ_QAYE01000003.1"/>
</dbReference>
<feature type="signal peptide" evidence="2">
    <location>
        <begin position="1"/>
        <end position="24"/>
    </location>
</feature>
<gene>
    <name evidence="4" type="ORF">C8J25_10343</name>
</gene>
<accession>A0A2T5U788</accession>
<reference evidence="4 5" key="1">
    <citation type="submission" date="2018-04" db="EMBL/GenBank/DDBJ databases">
        <title>Genomic Encyclopedia of Type Strains, Phase III (KMG-III): the genomes of soil and plant-associated and newly described type strains.</title>
        <authorList>
            <person name="Whitman W."/>
        </authorList>
    </citation>
    <scope>NUCLEOTIDE SEQUENCE [LARGE SCALE GENOMIC DNA]</scope>
    <source>
        <strain evidence="4 5">MA-olki</strain>
    </source>
</reference>